<keyword evidence="3 8" id="KW-0812">Transmembrane</keyword>
<keyword evidence="9" id="KW-1185">Reference proteome</keyword>
<dbReference type="PANTHER" id="PTHR24286:SF189">
    <property type="entry name" value="CYTOCHROME P450, FAMILY 722, SUBFAMILY A, POLYPEPTIDE 1"/>
    <property type="match status" value="1"/>
</dbReference>
<keyword evidence="7" id="KW-0503">Monooxygenase</keyword>
<gene>
    <name evidence="10" type="primary">LOC110416545</name>
</gene>
<keyword evidence="7" id="KW-0349">Heme</keyword>
<proteinExistence type="inferred from homology"/>
<dbReference type="GO" id="GO:0005506">
    <property type="term" value="F:iron ion binding"/>
    <property type="evidence" value="ECO:0007669"/>
    <property type="project" value="InterPro"/>
</dbReference>
<evidence type="ECO:0000313" key="10">
    <source>
        <dbReference type="RefSeq" id="XP_021284229.1"/>
    </source>
</evidence>
<dbReference type="RefSeq" id="XP_021284229.1">
    <property type="nucleotide sequence ID" value="XM_021428554.1"/>
</dbReference>
<feature type="transmembrane region" description="Helical" evidence="8">
    <location>
        <begin position="85"/>
        <end position="104"/>
    </location>
</feature>
<evidence type="ECO:0000256" key="4">
    <source>
        <dbReference type="ARBA" id="ARBA00022723"/>
    </source>
</evidence>
<evidence type="ECO:0000313" key="9">
    <source>
        <dbReference type="Proteomes" id="UP000504621"/>
    </source>
</evidence>
<keyword evidence="7" id="KW-0560">Oxidoreductase</keyword>
<organism evidence="9 10">
    <name type="scientific">Herrania umbratica</name>
    <dbReference type="NCBI Taxonomy" id="108875"/>
    <lineage>
        <taxon>Eukaryota</taxon>
        <taxon>Viridiplantae</taxon>
        <taxon>Streptophyta</taxon>
        <taxon>Embryophyta</taxon>
        <taxon>Tracheophyta</taxon>
        <taxon>Spermatophyta</taxon>
        <taxon>Magnoliopsida</taxon>
        <taxon>eudicotyledons</taxon>
        <taxon>Gunneridae</taxon>
        <taxon>Pentapetalae</taxon>
        <taxon>rosids</taxon>
        <taxon>malvids</taxon>
        <taxon>Malvales</taxon>
        <taxon>Malvaceae</taxon>
        <taxon>Byttnerioideae</taxon>
        <taxon>Herrania</taxon>
    </lineage>
</organism>
<dbReference type="GO" id="GO:0004497">
    <property type="term" value="F:monooxygenase activity"/>
    <property type="evidence" value="ECO:0007669"/>
    <property type="project" value="UniProtKB-KW"/>
</dbReference>
<comment type="similarity">
    <text evidence="2 7">Belongs to the cytochrome P450 family.</text>
</comment>
<dbReference type="PROSITE" id="PS00086">
    <property type="entry name" value="CYTOCHROME_P450"/>
    <property type="match status" value="1"/>
</dbReference>
<dbReference type="GO" id="GO:0020037">
    <property type="term" value="F:heme binding"/>
    <property type="evidence" value="ECO:0007669"/>
    <property type="project" value="InterPro"/>
</dbReference>
<comment type="subcellular location">
    <subcellularLocation>
        <location evidence="1">Membrane</location>
        <topology evidence="1">Single-pass membrane protein</topology>
    </subcellularLocation>
</comment>
<dbReference type="SUPFAM" id="SSF48264">
    <property type="entry name" value="Cytochrome P450"/>
    <property type="match status" value="1"/>
</dbReference>
<evidence type="ECO:0000256" key="7">
    <source>
        <dbReference type="RuleBase" id="RU000461"/>
    </source>
</evidence>
<keyword evidence="5 8" id="KW-1133">Transmembrane helix</keyword>
<evidence type="ECO:0000256" key="8">
    <source>
        <dbReference type="SAM" id="Phobius"/>
    </source>
</evidence>
<evidence type="ECO:0000256" key="5">
    <source>
        <dbReference type="ARBA" id="ARBA00022989"/>
    </source>
</evidence>
<dbReference type="PANTHER" id="PTHR24286">
    <property type="entry name" value="CYTOCHROME P450 26"/>
    <property type="match status" value="1"/>
</dbReference>
<evidence type="ECO:0000256" key="2">
    <source>
        <dbReference type="ARBA" id="ARBA00010617"/>
    </source>
</evidence>
<feature type="transmembrane region" description="Helical" evidence="8">
    <location>
        <begin position="12"/>
        <end position="32"/>
    </location>
</feature>
<dbReference type="Proteomes" id="UP000504621">
    <property type="component" value="Unplaced"/>
</dbReference>
<dbReference type="PRINTS" id="PR00359">
    <property type="entry name" value="BP450"/>
</dbReference>
<evidence type="ECO:0000256" key="3">
    <source>
        <dbReference type="ARBA" id="ARBA00022692"/>
    </source>
</evidence>
<dbReference type="GO" id="GO:0016132">
    <property type="term" value="P:brassinosteroid biosynthetic process"/>
    <property type="evidence" value="ECO:0007669"/>
    <property type="project" value="TreeGrafter"/>
</dbReference>
<evidence type="ECO:0000256" key="1">
    <source>
        <dbReference type="ARBA" id="ARBA00004167"/>
    </source>
</evidence>
<protein>
    <submittedName>
        <fullName evidence="10">Cytochrome P450 87A3</fullName>
    </submittedName>
</protein>
<sequence length="332" mass="37827">MFQLLLDVGPHCHCLYAVLVLAALVFLASQLWKMLQQLNHESRADIPPGRLGLPFIGETIQFMAAINSGKGFYDFVRVRSLRYGNCFKTTVFLLFFVLIIDPSFEEGIEFPWTQGVESYTPETANPDKVIEAFATVGGSHKLDGLPNKSAITWMVKYLEENEDVLDAIKSRLSSFTSWEKSLKKLFLTLDDLNEMPYGSKVNKESLRMASVVPWFPRLVLQDCEIKGYKMKKGWTVNIDVTSIHLDPMVYSEPNSFDPSRFDDKSKPYSFLAFGMGTRTCLGMNMAKAMMLVFLHRLLTTYKWKVLDPDSSIDKWALFSRLRSGCPVHVTRL</sequence>
<dbReference type="InterPro" id="IPR017972">
    <property type="entry name" value="Cyt_P450_CS"/>
</dbReference>
<keyword evidence="8" id="KW-0472">Membrane</keyword>
<evidence type="ECO:0000256" key="6">
    <source>
        <dbReference type="ARBA" id="ARBA00023004"/>
    </source>
</evidence>
<reference evidence="10" key="1">
    <citation type="submission" date="2025-08" db="UniProtKB">
        <authorList>
            <consortium name="RefSeq"/>
        </authorList>
    </citation>
    <scope>IDENTIFICATION</scope>
    <source>
        <tissue evidence="10">Leaf</tissue>
    </source>
</reference>
<keyword evidence="6 7" id="KW-0408">Iron</keyword>
<dbReference type="GO" id="GO:0010268">
    <property type="term" value="P:brassinosteroid homeostasis"/>
    <property type="evidence" value="ECO:0007669"/>
    <property type="project" value="TreeGrafter"/>
</dbReference>
<dbReference type="GO" id="GO:0016125">
    <property type="term" value="P:sterol metabolic process"/>
    <property type="evidence" value="ECO:0007669"/>
    <property type="project" value="TreeGrafter"/>
</dbReference>
<dbReference type="Gene3D" id="1.10.630.10">
    <property type="entry name" value="Cytochrome P450"/>
    <property type="match status" value="2"/>
</dbReference>
<dbReference type="Pfam" id="PF00067">
    <property type="entry name" value="p450"/>
    <property type="match status" value="1"/>
</dbReference>
<name>A0A6J1AC36_9ROSI</name>
<dbReference type="InterPro" id="IPR001128">
    <property type="entry name" value="Cyt_P450"/>
</dbReference>
<dbReference type="InterPro" id="IPR036396">
    <property type="entry name" value="Cyt_P450_sf"/>
</dbReference>
<dbReference type="GO" id="GO:0016020">
    <property type="term" value="C:membrane"/>
    <property type="evidence" value="ECO:0007669"/>
    <property type="project" value="UniProtKB-SubCell"/>
</dbReference>
<dbReference type="OrthoDB" id="2789670at2759"/>
<dbReference type="GO" id="GO:0016705">
    <property type="term" value="F:oxidoreductase activity, acting on paired donors, with incorporation or reduction of molecular oxygen"/>
    <property type="evidence" value="ECO:0007669"/>
    <property type="project" value="InterPro"/>
</dbReference>
<keyword evidence="4 7" id="KW-0479">Metal-binding</keyword>
<accession>A0A6J1AC36</accession>
<dbReference type="AlphaFoldDB" id="A0A6J1AC36"/>
<dbReference type="InterPro" id="IPR002397">
    <property type="entry name" value="Cyt_P450_B"/>
</dbReference>
<dbReference type="GeneID" id="110416545"/>